<protein>
    <submittedName>
        <fullName evidence="4">Uncharacterized protein</fullName>
    </submittedName>
</protein>
<evidence type="ECO:0000256" key="2">
    <source>
        <dbReference type="SAM" id="Phobius"/>
    </source>
</evidence>
<dbReference type="PROSITE" id="PS51257">
    <property type="entry name" value="PROKAR_LIPOPROTEIN"/>
    <property type="match status" value="1"/>
</dbReference>
<name>A0A914ZV09_PARUN</name>
<feature type="region of interest" description="Disordered" evidence="1">
    <location>
        <begin position="228"/>
        <end position="269"/>
    </location>
</feature>
<keyword evidence="3" id="KW-1185">Reference proteome</keyword>
<dbReference type="AlphaFoldDB" id="A0A914ZV09"/>
<keyword evidence="2" id="KW-1133">Transmembrane helix</keyword>
<feature type="transmembrane region" description="Helical" evidence="2">
    <location>
        <begin position="30"/>
        <end position="56"/>
    </location>
</feature>
<dbReference type="WBParaSite" id="PgB25_g021_t01">
    <property type="protein sequence ID" value="PgB25_g021_t01"/>
    <property type="gene ID" value="PgB25_g021"/>
</dbReference>
<keyword evidence="2" id="KW-0812">Transmembrane</keyword>
<proteinExistence type="predicted"/>
<sequence>MDGERLAVVIFFCGVISVSCRSNEHHHFSHLIVLSVVFSAITFLMALTAIIACCVIKASMKGEHFRSQSEPSPQPDICINIPLPKPSRWEHSPTDSCENTQSTQYSNKEYTSAKKNVSPEFSEDLKAQSTHPVGTNDKCLLADGCATNGLTDEMLDVKAISQENESLRQQPHLQRASELLQQTGTTGQQNATQECYYFVSENGFEDDDQKRRKQQGDKEESWKNLVQKMQLSRDGNLRSEGTRRSSTKSTDIIHAQHPQSSPEADLSGAQLPHSGAIEMQNTVLIFPYS</sequence>
<dbReference type="Proteomes" id="UP000887569">
    <property type="component" value="Unplaced"/>
</dbReference>
<keyword evidence="2" id="KW-0472">Membrane</keyword>
<organism evidence="3 4">
    <name type="scientific">Parascaris univalens</name>
    <name type="common">Nematode worm</name>
    <dbReference type="NCBI Taxonomy" id="6257"/>
    <lineage>
        <taxon>Eukaryota</taxon>
        <taxon>Metazoa</taxon>
        <taxon>Ecdysozoa</taxon>
        <taxon>Nematoda</taxon>
        <taxon>Chromadorea</taxon>
        <taxon>Rhabditida</taxon>
        <taxon>Spirurina</taxon>
        <taxon>Ascaridomorpha</taxon>
        <taxon>Ascaridoidea</taxon>
        <taxon>Ascarididae</taxon>
        <taxon>Parascaris</taxon>
    </lineage>
</organism>
<accession>A0A914ZV09</accession>
<reference evidence="4" key="1">
    <citation type="submission" date="2022-11" db="UniProtKB">
        <authorList>
            <consortium name="WormBaseParasite"/>
        </authorList>
    </citation>
    <scope>IDENTIFICATION</scope>
</reference>
<evidence type="ECO:0000313" key="4">
    <source>
        <dbReference type="WBParaSite" id="PgB25_g021_t01"/>
    </source>
</evidence>
<evidence type="ECO:0000256" key="1">
    <source>
        <dbReference type="SAM" id="MobiDB-lite"/>
    </source>
</evidence>
<evidence type="ECO:0000313" key="3">
    <source>
        <dbReference type="Proteomes" id="UP000887569"/>
    </source>
</evidence>